<dbReference type="PANTHER" id="PTHR12544:SF29">
    <property type="entry name" value="GLUTAMINASE"/>
    <property type="match status" value="1"/>
</dbReference>
<dbReference type="PROSITE" id="PS50297">
    <property type="entry name" value="ANK_REP_REGION"/>
    <property type="match status" value="1"/>
</dbReference>
<feature type="compositionally biased region" description="Polar residues" evidence="9">
    <location>
        <begin position="10"/>
        <end position="22"/>
    </location>
</feature>
<dbReference type="AlphaFoldDB" id="A0AAV2QAS9"/>
<keyword evidence="12" id="KW-1185">Reference proteome</keyword>
<feature type="region of interest" description="Disordered" evidence="9">
    <location>
        <begin position="457"/>
        <end position="476"/>
    </location>
</feature>
<evidence type="ECO:0000256" key="8">
    <source>
        <dbReference type="PROSITE-ProRule" id="PRU00023"/>
    </source>
</evidence>
<feature type="repeat" description="ANK" evidence="8">
    <location>
        <begin position="598"/>
        <end position="621"/>
    </location>
</feature>
<keyword evidence="5" id="KW-0378">Hydrolase</keyword>
<evidence type="ECO:0000256" key="4">
    <source>
        <dbReference type="ARBA" id="ARBA00022737"/>
    </source>
</evidence>
<dbReference type="PROSITE" id="PS50088">
    <property type="entry name" value="ANK_REPEAT"/>
    <property type="match status" value="1"/>
</dbReference>
<dbReference type="GO" id="GO:0006543">
    <property type="term" value="P:L-glutamine catabolic process"/>
    <property type="evidence" value="ECO:0007669"/>
    <property type="project" value="TreeGrafter"/>
</dbReference>
<sequence>MGLNFKNPRKSSNFQSLNENENRIVTRSKQSMTGITYQITEKKVFISQKMLSGPPRNRMHSGKCTVRNQDAIYLGAPPRDQMPIKEELYYIIFYQCDKSNMSPIDQVVPGDIVLTNDSQIELLQGTSLFAKKRKLSTCFDADFDRLVKEHFLHVENKLFEMFGDKQKKTINIKDFLAGLVATGLRSDDPRLKETRDNLKRLHGGDTDMLHVDYDTFMGIISDNLEIIVKAFSSSFVIPDFQHFCATIDELYYIAKPNDAGKPATYIPQLARGKANHWAVSVCTVDGQRHVAGDVTQPFTLQSCRKSLMYGVIQPGYRGKQLVRFYVAMTSFSNYFIGFKLNGDLRQGSYCSLEASPSYLVRLASGNLGSSTKYFLFTSRKNPLATMFIPLCSKYSNEFQYGNCNPRISYFYVREKAFHRTGLMRNLFFYYDPLLSTLASSDHSSRIIIASPDTGRLTPRPDNTIGMQPVPARQPQPRDTTIQHEAEQVGLPSKSGVSGCVLLVVPNTMGICLWSPNLDANGNSVRGVQFCMELVKRFPFHQFDNLRGHVTTKQDPRVAKMESRAQILFDLLFSVAAGDLSALRRHALSGSDMDASDYDGRTALHVAASEGHSEIVELLLEHVHVNPQPKDRWARTPLDDATCFGNPRCAEIISQYMQKKGIEPYPIVKAIQSK</sequence>
<dbReference type="InterPro" id="IPR002110">
    <property type="entry name" value="Ankyrin_rpt"/>
</dbReference>
<evidence type="ECO:0000256" key="9">
    <source>
        <dbReference type="SAM" id="MobiDB-lite"/>
    </source>
</evidence>
<dbReference type="Proteomes" id="UP001497623">
    <property type="component" value="Unassembled WGS sequence"/>
</dbReference>
<comment type="subunit">
    <text evidence="2">Homotetramer.</text>
</comment>
<dbReference type="Gene3D" id="1.10.238.210">
    <property type="match status" value="1"/>
</dbReference>
<dbReference type="Pfam" id="PF12796">
    <property type="entry name" value="Ank_2"/>
    <property type="match status" value="1"/>
</dbReference>
<feature type="region of interest" description="Disordered" evidence="9">
    <location>
        <begin position="1"/>
        <end position="22"/>
    </location>
</feature>
<dbReference type="SUPFAM" id="SSF56601">
    <property type="entry name" value="beta-lactamase/transpeptidase-like"/>
    <property type="match status" value="2"/>
</dbReference>
<dbReference type="Gene3D" id="3.40.710.10">
    <property type="entry name" value="DD-peptidase/beta-lactamase superfamily"/>
    <property type="match status" value="2"/>
</dbReference>
<accession>A0AAV2QAS9</accession>
<comment type="catalytic activity">
    <reaction evidence="7">
        <text>L-glutamine + H2O = L-glutamate + NH4(+)</text>
        <dbReference type="Rhea" id="RHEA:15889"/>
        <dbReference type="ChEBI" id="CHEBI:15377"/>
        <dbReference type="ChEBI" id="CHEBI:28938"/>
        <dbReference type="ChEBI" id="CHEBI:29985"/>
        <dbReference type="ChEBI" id="CHEBI:58359"/>
        <dbReference type="EC" id="3.5.1.2"/>
    </reaction>
</comment>
<dbReference type="Pfam" id="PF17959">
    <property type="entry name" value="EF-hand_14"/>
    <property type="match status" value="1"/>
</dbReference>
<proteinExistence type="inferred from homology"/>
<evidence type="ECO:0000256" key="1">
    <source>
        <dbReference type="ARBA" id="ARBA00011076"/>
    </source>
</evidence>
<dbReference type="EMBL" id="CAXKWB010004857">
    <property type="protein sequence ID" value="CAL4075698.1"/>
    <property type="molecule type" value="Genomic_DNA"/>
</dbReference>
<evidence type="ECO:0000259" key="10">
    <source>
        <dbReference type="Pfam" id="PF17959"/>
    </source>
</evidence>
<evidence type="ECO:0000313" key="12">
    <source>
        <dbReference type="Proteomes" id="UP001497623"/>
    </source>
</evidence>
<organism evidence="11 12">
    <name type="scientific">Meganyctiphanes norvegica</name>
    <name type="common">Northern krill</name>
    <name type="synonym">Thysanopoda norvegica</name>
    <dbReference type="NCBI Taxonomy" id="48144"/>
    <lineage>
        <taxon>Eukaryota</taxon>
        <taxon>Metazoa</taxon>
        <taxon>Ecdysozoa</taxon>
        <taxon>Arthropoda</taxon>
        <taxon>Crustacea</taxon>
        <taxon>Multicrustacea</taxon>
        <taxon>Malacostraca</taxon>
        <taxon>Eumalacostraca</taxon>
        <taxon>Eucarida</taxon>
        <taxon>Euphausiacea</taxon>
        <taxon>Euphausiidae</taxon>
        <taxon>Meganyctiphanes</taxon>
    </lineage>
</organism>
<reference evidence="11 12" key="1">
    <citation type="submission" date="2024-05" db="EMBL/GenBank/DDBJ databases">
        <authorList>
            <person name="Wallberg A."/>
        </authorList>
    </citation>
    <scope>NUCLEOTIDE SEQUENCE [LARGE SCALE GENOMIC DNA]</scope>
</reference>
<dbReference type="InterPro" id="IPR041541">
    <property type="entry name" value="Glutaminase_EF-hand"/>
</dbReference>
<dbReference type="SMART" id="SM00248">
    <property type="entry name" value="ANK"/>
    <property type="match status" value="2"/>
</dbReference>
<evidence type="ECO:0000256" key="5">
    <source>
        <dbReference type="ARBA" id="ARBA00022801"/>
    </source>
</evidence>
<feature type="domain" description="Glutaminase EF-hand" evidence="10">
    <location>
        <begin position="155"/>
        <end position="238"/>
    </location>
</feature>
<evidence type="ECO:0000256" key="6">
    <source>
        <dbReference type="ARBA" id="ARBA00023043"/>
    </source>
</evidence>
<dbReference type="InterPro" id="IPR036770">
    <property type="entry name" value="Ankyrin_rpt-contain_sf"/>
</dbReference>
<dbReference type="EC" id="3.5.1.2" evidence="3"/>
<dbReference type="FunFam" id="1.25.40.20:FF:000069">
    <property type="entry name" value="Glutaminase, isoform E"/>
    <property type="match status" value="1"/>
</dbReference>
<dbReference type="InterPro" id="IPR015868">
    <property type="entry name" value="Glutaminase"/>
</dbReference>
<name>A0AAV2QAS9_MEGNR</name>
<feature type="non-terminal residue" evidence="11">
    <location>
        <position position="673"/>
    </location>
</feature>
<dbReference type="PANTHER" id="PTHR12544">
    <property type="entry name" value="GLUTAMINASE"/>
    <property type="match status" value="1"/>
</dbReference>
<evidence type="ECO:0000256" key="2">
    <source>
        <dbReference type="ARBA" id="ARBA00011881"/>
    </source>
</evidence>
<dbReference type="GO" id="GO:0006537">
    <property type="term" value="P:glutamate biosynthetic process"/>
    <property type="evidence" value="ECO:0007669"/>
    <property type="project" value="TreeGrafter"/>
</dbReference>
<dbReference type="SUPFAM" id="SSF48403">
    <property type="entry name" value="Ankyrin repeat"/>
    <property type="match status" value="1"/>
</dbReference>
<evidence type="ECO:0000256" key="7">
    <source>
        <dbReference type="ARBA" id="ARBA00049534"/>
    </source>
</evidence>
<protein>
    <recommendedName>
        <fullName evidence="3">glutaminase</fullName>
        <ecNumber evidence="3">3.5.1.2</ecNumber>
    </recommendedName>
</protein>
<dbReference type="Pfam" id="PF04960">
    <property type="entry name" value="Glutaminase"/>
    <property type="match status" value="2"/>
</dbReference>
<comment type="similarity">
    <text evidence="1">Belongs to the glutaminase family.</text>
</comment>
<dbReference type="GO" id="GO:0004359">
    <property type="term" value="F:glutaminase activity"/>
    <property type="evidence" value="ECO:0007669"/>
    <property type="project" value="UniProtKB-EC"/>
</dbReference>
<gene>
    <name evidence="11" type="ORF">MNOR_LOCUS9863</name>
</gene>
<comment type="caution">
    <text evidence="11">The sequence shown here is derived from an EMBL/GenBank/DDBJ whole genome shotgun (WGS) entry which is preliminary data.</text>
</comment>
<keyword evidence="6 8" id="KW-0040">ANK repeat</keyword>
<evidence type="ECO:0000313" key="11">
    <source>
        <dbReference type="EMBL" id="CAL4075698.1"/>
    </source>
</evidence>
<keyword evidence="4" id="KW-0677">Repeat</keyword>
<dbReference type="Gene3D" id="1.25.40.20">
    <property type="entry name" value="Ankyrin repeat-containing domain"/>
    <property type="match status" value="1"/>
</dbReference>
<dbReference type="InterPro" id="IPR012338">
    <property type="entry name" value="Beta-lactam/transpept-like"/>
</dbReference>
<evidence type="ECO:0000256" key="3">
    <source>
        <dbReference type="ARBA" id="ARBA00012918"/>
    </source>
</evidence>